<name>A0A8K0DB03_IGNLU</name>
<comment type="caution">
    <text evidence="2">The sequence shown here is derived from an EMBL/GenBank/DDBJ whole genome shotgun (WGS) entry which is preliminary data.</text>
</comment>
<dbReference type="AlphaFoldDB" id="A0A8K0DB03"/>
<reference evidence="2" key="1">
    <citation type="submission" date="2019-08" db="EMBL/GenBank/DDBJ databases">
        <title>The genome of the North American firefly Photinus pyralis.</title>
        <authorList>
            <consortium name="Photinus pyralis genome working group"/>
            <person name="Fallon T.R."/>
            <person name="Sander Lower S.E."/>
            <person name="Weng J.-K."/>
        </authorList>
    </citation>
    <scope>NUCLEOTIDE SEQUENCE</scope>
    <source>
        <strain evidence="2">TRF0915ILg1</strain>
        <tissue evidence="2">Whole body</tissue>
    </source>
</reference>
<dbReference type="EMBL" id="VTPC01002393">
    <property type="protein sequence ID" value="KAF2900096.1"/>
    <property type="molecule type" value="Genomic_DNA"/>
</dbReference>
<feature type="region of interest" description="Disordered" evidence="1">
    <location>
        <begin position="67"/>
        <end position="98"/>
    </location>
</feature>
<feature type="compositionally biased region" description="Basic and acidic residues" evidence="1">
    <location>
        <begin position="89"/>
        <end position="98"/>
    </location>
</feature>
<organism evidence="2 3">
    <name type="scientific">Ignelater luminosus</name>
    <name type="common">Cucubano</name>
    <name type="synonym">Pyrophorus luminosus</name>
    <dbReference type="NCBI Taxonomy" id="2038154"/>
    <lineage>
        <taxon>Eukaryota</taxon>
        <taxon>Metazoa</taxon>
        <taxon>Ecdysozoa</taxon>
        <taxon>Arthropoda</taxon>
        <taxon>Hexapoda</taxon>
        <taxon>Insecta</taxon>
        <taxon>Pterygota</taxon>
        <taxon>Neoptera</taxon>
        <taxon>Endopterygota</taxon>
        <taxon>Coleoptera</taxon>
        <taxon>Polyphaga</taxon>
        <taxon>Elateriformia</taxon>
        <taxon>Elateroidea</taxon>
        <taxon>Elateridae</taxon>
        <taxon>Agrypninae</taxon>
        <taxon>Pyrophorini</taxon>
        <taxon>Ignelater</taxon>
    </lineage>
</organism>
<evidence type="ECO:0000256" key="1">
    <source>
        <dbReference type="SAM" id="MobiDB-lite"/>
    </source>
</evidence>
<evidence type="ECO:0000313" key="3">
    <source>
        <dbReference type="Proteomes" id="UP000801492"/>
    </source>
</evidence>
<accession>A0A8K0DB03</accession>
<keyword evidence="3" id="KW-1185">Reference proteome</keyword>
<evidence type="ECO:0000313" key="2">
    <source>
        <dbReference type="EMBL" id="KAF2900096.1"/>
    </source>
</evidence>
<proteinExistence type="predicted"/>
<feature type="compositionally biased region" description="Basic and acidic residues" evidence="1">
    <location>
        <begin position="67"/>
        <end position="78"/>
    </location>
</feature>
<protein>
    <submittedName>
        <fullName evidence="2">Uncharacterized protein</fullName>
    </submittedName>
</protein>
<dbReference type="Proteomes" id="UP000801492">
    <property type="component" value="Unassembled WGS sequence"/>
</dbReference>
<sequence>MKKIGCEYRDETIKKEKRPYEFIGCIWKKKVNKINPQKEQDSDGENEIVSMMKKIMSRNDELLKEMKLMKEKQKKYSDQIKSPKRRKQNHGEKNLGIK</sequence>
<gene>
    <name evidence="2" type="ORF">ILUMI_06094</name>
</gene>